<feature type="compositionally biased region" description="Gly residues" evidence="1">
    <location>
        <begin position="281"/>
        <end position="295"/>
    </location>
</feature>
<dbReference type="Gene3D" id="3.10.310.50">
    <property type="match status" value="1"/>
</dbReference>
<evidence type="ECO:0000256" key="1">
    <source>
        <dbReference type="SAM" id="MobiDB-lite"/>
    </source>
</evidence>
<dbReference type="EMBL" id="ABWP01000016">
    <property type="protein sequence ID" value="EEA85871.1"/>
    <property type="molecule type" value="Genomic_DNA"/>
</dbReference>
<dbReference type="PANTHER" id="PTHR30373">
    <property type="entry name" value="UPF0603 PROTEIN YGCG"/>
    <property type="match status" value="1"/>
</dbReference>
<keyword evidence="2" id="KW-0472">Membrane</keyword>
<dbReference type="HOGENOM" id="CLU_060109_0_0_9"/>
<reference evidence="4 5" key="1">
    <citation type="submission" date="2008-09" db="EMBL/GenBank/DDBJ databases">
        <authorList>
            <person name="Fulton L."/>
            <person name="Clifton S."/>
            <person name="Fulton B."/>
            <person name="Xu J."/>
            <person name="Minx P."/>
            <person name="Pepin K.H."/>
            <person name="Johnson M."/>
            <person name="Thiruvilangam P."/>
            <person name="Bhonagiri V."/>
            <person name="Nash W.E."/>
            <person name="Mardis E.R."/>
            <person name="Wilson R.K."/>
        </authorList>
    </citation>
    <scope>NUCLEOTIDE SEQUENCE [LARGE SCALE GENOMIC DNA]</scope>
    <source>
        <strain evidence="4 5">DSM 13275</strain>
    </source>
</reference>
<dbReference type="PANTHER" id="PTHR30373:SF2">
    <property type="entry name" value="UPF0603 PROTEIN YGCG"/>
    <property type="match status" value="1"/>
</dbReference>
<comment type="caution">
    <text evidence="4">The sequence shown here is derived from an EMBL/GenBank/DDBJ whole genome shotgun (WGS) entry which is preliminary data.</text>
</comment>
<keyword evidence="5" id="KW-1185">Reference proteome</keyword>
<dbReference type="AlphaFoldDB" id="B6FXA4"/>
<evidence type="ECO:0000256" key="2">
    <source>
        <dbReference type="SAM" id="Phobius"/>
    </source>
</evidence>
<dbReference type="InterPro" id="IPR007621">
    <property type="entry name" value="TPM_dom"/>
</dbReference>
<dbReference type="eggNOG" id="COG1512">
    <property type="taxonomic scope" value="Bacteria"/>
</dbReference>
<proteinExistence type="predicted"/>
<reference evidence="4 5" key="2">
    <citation type="submission" date="2008-10" db="EMBL/GenBank/DDBJ databases">
        <title>Draft genome sequence of Clostridium hiranonis (DSM 13275).</title>
        <authorList>
            <person name="Sudarsanam P."/>
            <person name="Ley R."/>
            <person name="Guruge J."/>
            <person name="Turnbaugh P.J."/>
            <person name="Mahowald M."/>
            <person name="Liep D."/>
            <person name="Gordon J."/>
        </authorList>
    </citation>
    <scope>NUCLEOTIDE SEQUENCE [LARGE SCALE GENOMIC DNA]</scope>
    <source>
        <strain evidence="4 5">DSM 13275</strain>
    </source>
</reference>
<feature type="region of interest" description="Disordered" evidence="1">
    <location>
        <begin position="270"/>
        <end position="295"/>
    </location>
</feature>
<organism evidence="4 5">
    <name type="scientific">Peptacetobacter hiranonis (strain DSM 13275 / JCM 10541 / KCTC 15199 / TO-931)</name>
    <name type="common">Clostridium hiranonis</name>
    <dbReference type="NCBI Taxonomy" id="500633"/>
    <lineage>
        <taxon>Bacteria</taxon>
        <taxon>Bacillati</taxon>
        <taxon>Bacillota</taxon>
        <taxon>Clostridia</taxon>
        <taxon>Peptostreptococcales</taxon>
        <taxon>Peptostreptococcaceae</taxon>
        <taxon>Peptacetobacter</taxon>
    </lineage>
</organism>
<name>B6FXA4_PEPHT</name>
<dbReference type="Proteomes" id="UP000003178">
    <property type="component" value="Unassembled WGS sequence"/>
</dbReference>
<evidence type="ECO:0000313" key="4">
    <source>
        <dbReference type="EMBL" id="EEA85871.1"/>
    </source>
</evidence>
<accession>B6FXA4</accession>
<keyword evidence="2" id="KW-1133">Transmembrane helix</keyword>
<sequence>MKKLNSLGKNNFKKISLSIFIAFSMIFCSVFLNLKTIEKSFADGDMEYAVDSAKVLTTEELESLKSKLAQISDENNIDVGVVTVDYLDGKSAQEFANDLFEQNKFGKGENRDGILLLVATEDREWAMSTHGSAKEAFNEEGLDFLSGEFLPYLAEDDYYSAFENFANNARELGAMYVLGDPYGEEEYIDDENYPVDENIVEEEKGINNEVWIPLSIVMGCAISLVIMMMYKSQLKSVKSESRADDYLMDMKLVKSQDIFLYRTVTRTMRPKNENNSSDFSSGGGGGDYGGSSGSF</sequence>
<evidence type="ECO:0000313" key="5">
    <source>
        <dbReference type="Proteomes" id="UP000003178"/>
    </source>
</evidence>
<dbReference type="Pfam" id="PF04536">
    <property type="entry name" value="TPM_phosphatase"/>
    <property type="match status" value="1"/>
</dbReference>
<feature type="transmembrane region" description="Helical" evidence="2">
    <location>
        <begin position="12"/>
        <end position="32"/>
    </location>
</feature>
<protein>
    <recommendedName>
        <fullName evidence="3">TPM domain-containing protein</fullName>
    </recommendedName>
</protein>
<keyword evidence="2" id="KW-0812">Transmembrane</keyword>
<evidence type="ECO:0000259" key="3">
    <source>
        <dbReference type="Pfam" id="PF04536"/>
    </source>
</evidence>
<feature type="transmembrane region" description="Helical" evidence="2">
    <location>
        <begin position="210"/>
        <end position="230"/>
    </location>
</feature>
<feature type="domain" description="TPM" evidence="3">
    <location>
        <begin position="50"/>
        <end position="169"/>
    </location>
</feature>
<gene>
    <name evidence="4" type="ORF">CLOHIR_00503</name>
</gene>
<dbReference type="STRING" id="500633.CLOHIR_00503"/>